<sequence>MENKSNKLSKLFLIFVFIIMYLPLAYLIFYSFNSGGNMNSFESFTLEHYQAVFSDKRLLNIVLNTIILALLSSLIASIVGTLGAISIYYTKNKKIKKQLLSLNSVLMVLPDIMMGASFLILFSILLKIPMGFFSVLLAHIAFSIPIVVLMVLPRLYALNEDMIRAAEDLGASDMMILNKIILPNIASGIFAGFFMALTYSLDDFAVTFFVTGSGFSTLSIEIYSRVRSGISLEINALSAIIFAISLVMVIIYYIIERRETKKYEQGL</sequence>
<dbReference type="InterPro" id="IPR051789">
    <property type="entry name" value="Bact_Polyamine_Transport"/>
</dbReference>
<keyword evidence="4" id="KW-1003">Cell membrane</keyword>
<comment type="subcellular location">
    <subcellularLocation>
        <location evidence="1 8">Cell membrane</location>
        <topology evidence="1 8">Multi-pass membrane protein</topology>
    </subcellularLocation>
</comment>
<dbReference type="RefSeq" id="WP_037327821.1">
    <property type="nucleotide sequence ID" value="NZ_JRMW01000035.1"/>
</dbReference>
<dbReference type="PANTHER" id="PTHR43848:SF2">
    <property type="entry name" value="PUTRESCINE TRANSPORT SYSTEM PERMEASE PROTEIN POTI"/>
    <property type="match status" value="1"/>
</dbReference>
<dbReference type="Proteomes" id="UP000029579">
    <property type="component" value="Unassembled WGS sequence"/>
</dbReference>
<dbReference type="AlphaFoldDB" id="A0A095X244"/>
<dbReference type="Pfam" id="PF00528">
    <property type="entry name" value="BPD_transp_1"/>
    <property type="match status" value="1"/>
</dbReference>
<dbReference type="PANTHER" id="PTHR43848">
    <property type="entry name" value="PUTRESCINE TRANSPORT SYSTEM PERMEASE PROTEIN POTI"/>
    <property type="match status" value="1"/>
</dbReference>
<dbReference type="EMBL" id="JRMW01000035">
    <property type="protein sequence ID" value="KGF03918.1"/>
    <property type="molecule type" value="Genomic_DNA"/>
</dbReference>
<feature type="transmembrane region" description="Helical" evidence="8">
    <location>
        <begin position="100"/>
        <end position="126"/>
    </location>
</feature>
<evidence type="ECO:0000256" key="7">
    <source>
        <dbReference type="ARBA" id="ARBA00023136"/>
    </source>
</evidence>
<name>A0A095X244_9FIRM</name>
<evidence type="ECO:0000256" key="4">
    <source>
        <dbReference type="ARBA" id="ARBA00022475"/>
    </source>
</evidence>
<protein>
    <submittedName>
        <fullName evidence="10">Spermidine/purescine ABC transporter permease</fullName>
    </submittedName>
</protein>
<dbReference type="SUPFAM" id="SSF161098">
    <property type="entry name" value="MetI-like"/>
    <property type="match status" value="1"/>
</dbReference>
<comment type="similarity">
    <text evidence="2">Belongs to the binding-protein-dependent transport system permease family. CysTW subfamily.</text>
</comment>
<evidence type="ECO:0000256" key="8">
    <source>
        <dbReference type="RuleBase" id="RU363032"/>
    </source>
</evidence>
<accession>A0A095X244</accession>
<evidence type="ECO:0000256" key="3">
    <source>
        <dbReference type="ARBA" id="ARBA00022448"/>
    </source>
</evidence>
<keyword evidence="5 8" id="KW-0812">Transmembrane</keyword>
<evidence type="ECO:0000313" key="10">
    <source>
        <dbReference type="EMBL" id="KGF03918.1"/>
    </source>
</evidence>
<keyword evidence="7 8" id="KW-0472">Membrane</keyword>
<feature type="transmembrane region" description="Helical" evidence="8">
    <location>
        <begin position="61"/>
        <end position="88"/>
    </location>
</feature>
<dbReference type="GO" id="GO:0055085">
    <property type="term" value="P:transmembrane transport"/>
    <property type="evidence" value="ECO:0007669"/>
    <property type="project" value="InterPro"/>
</dbReference>
<dbReference type="eggNOG" id="COG1177">
    <property type="taxonomic scope" value="Bacteria"/>
</dbReference>
<feature type="transmembrane region" description="Helical" evidence="8">
    <location>
        <begin position="176"/>
        <end position="198"/>
    </location>
</feature>
<keyword evidence="3 8" id="KW-0813">Transport</keyword>
<evidence type="ECO:0000256" key="1">
    <source>
        <dbReference type="ARBA" id="ARBA00004651"/>
    </source>
</evidence>
<keyword evidence="6 8" id="KW-1133">Transmembrane helix</keyword>
<proteinExistence type="inferred from homology"/>
<feature type="transmembrane region" description="Helical" evidence="8">
    <location>
        <begin position="236"/>
        <end position="255"/>
    </location>
</feature>
<dbReference type="PROSITE" id="PS50928">
    <property type="entry name" value="ABC_TM1"/>
    <property type="match status" value="1"/>
</dbReference>
<feature type="transmembrane region" description="Helical" evidence="8">
    <location>
        <begin position="12"/>
        <end position="32"/>
    </location>
</feature>
<dbReference type="CDD" id="cd06261">
    <property type="entry name" value="TM_PBP2"/>
    <property type="match status" value="1"/>
</dbReference>
<comment type="caution">
    <text evidence="10">The sequence shown here is derived from an EMBL/GenBank/DDBJ whole genome shotgun (WGS) entry which is preliminary data.</text>
</comment>
<dbReference type="InterPro" id="IPR035906">
    <property type="entry name" value="MetI-like_sf"/>
</dbReference>
<dbReference type="InterPro" id="IPR000515">
    <property type="entry name" value="MetI-like"/>
</dbReference>
<dbReference type="Gene3D" id="1.10.3720.10">
    <property type="entry name" value="MetI-like"/>
    <property type="match status" value="1"/>
</dbReference>
<gene>
    <name evidence="10" type="ORF">HMPREF1630_05620</name>
</gene>
<feature type="transmembrane region" description="Helical" evidence="8">
    <location>
        <begin position="132"/>
        <end position="156"/>
    </location>
</feature>
<evidence type="ECO:0000256" key="6">
    <source>
        <dbReference type="ARBA" id="ARBA00022989"/>
    </source>
</evidence>
<feature type="domain" description="ABC transmembrane type-1" evidence="9">
    <location>
        <begin position="62"/>
        <end position="252"/>
    </location>
</feature>
<reference evidence="10 11" key="1">
    <citation type="submission" date="2014-07" db="EMBL/GenBank/DDBJ databases">
        <authorList>
            <person name="McCorrison J."/>
            <person name="Sanka R."/>
            <person name="Torralba M."/>
            <person name="Gillis M."/>
            <person name="Haft D.H."/>
            <person name="Methe B."/>
            <person name="Sutton G."/>
            <person name="Nelson K.E."/>
        </authorList>
    </citation>
    <scope>NUCLEOTIDE SEQUENCE [LARGE SCALE GENOMIC DNA]</scope>
    <source>
        <strain evidence="10 11">S7-1-13</strain>
    </source>
</reference>
<dbReference type="GO" id="GO:0005886">
    <property type="term" value="C:plasma membrane"/>
    <property type="evidence" value="ECO:0007669"/>
    <property type="project" value="UniProtKB-SubCell"/>
</dbReference>
<evidence type="ECO:0000259" key="9">
    <source>
        <dbReference type="PROSITE" id="PS50928"/>
    </source>
</evidence>
<evidence type="ECO:0000256" key="2">
    <source>
        <dbReference type="ARBA" id="ARBA00007069"/>
    </source>
</evidence>
<evidence type="ECO:0000256" key="5">
    <source>
        <dbReference type="ARBA" id="ARBA00022692"/>
    </source>
</evidence>
<evidence type="ECO:0000313" key="11">
    <source>
        <dbReference type="Proteomes" id="UP000029579"/>
    </source>
</evidence>
<dbReference type="OrthoDB" id="9782004at2"/>
<organism evidence="10 11">
    <name type="scientific">Anaerococcus lactolyticus S7-1-13</name>
    <dbReference type="NCBI Taxonomy" id="1284686"/>
    <lineage>
        <taxon>Bacteria</taxon>
        <taxon>Bacillati</taxon>
        <taxon>Bacillota</taxon>
        <taxon>Tissierellia</taxon>
        <taxon>Tissierellales</taxon>
        <taxon>Peptoniphilaceae</taxon>
        <taxon>Anaerococcus</taxon>
    </lineage>
</organism>